<evidence type="ECO:0000259" key="2">
    <source>
        <dbReference type="PROSITE" id="PS51819"/>
    </source>
</evidence>
<gene>
    <name evidence="3" type="ORF">ACFQMF_05845</name>
</gene>
<evidence type="ECO:0000313" key="4">
    <source>
        <dbReference type="Proteomes" id="UP001596545"/>
    </source>
</evidence>
<dbReference type="SUPFAM" id="SSF54593">
    <property type="entry name" value="Glyoxalase/Bleomycin resistance protein/Dihydroxybiphenyl dioxygenase"/>
    <property type="match status" value="1"/>
</dbReference>
<dbReference type="Pfam" id="PF02230">
    <property type="entry name" value="Abhydrolase_2"/>
    <property type="match status" value="1"/>
</dbReference>
<evidence type="ECO:0000313" key="3">
    <source>
        <dbReference type="EMBL" id="MFC7324105.1"/>
    </source>
</evidence>
<dbReference type="AlphaFoldDB" id="A0ABD6AIM4"/>
<name>A0ABD6AIM4_9EURY</name>
<dbReference type="Gene3D" id="3.40.50.1820">
    <property type="entry name" value="alpha/beta hydrolase"/>
    <property type="match status" value="1"/>
</dbReference>
<dbReference type="InterPro" id="IPR029068">
    <property type="entry name" value="Glyas_Bleomycin-R_OHBP_Dase"/>
</dbReference>
<dbReference type="InterPro" id="IPR003140">
    <property type="entry name" value="PLipase/COase/thioEstase"/>
</dbReference>
<accession>A0ABD6AIM4</accession>
<reference evidence="3 4" key="1">
    <citation type="journal article" date="2019" name="Int. J. Syst. Evol. Microbiol.">
        <title>The Global Catalogue of Microorganisms (GCM) 10K type strain sequencing project: providing services to taxonomists for standard genome sequencing and annotation.</title>
        <authorList>
            <consortium name="The Broad Institute Genomics Platform"/>
            <consortium name="The Broad Institute Genome Sequencing Center for Infectious Disease"/>
            <person name="Wu L."/>
            <person name="Ma J."/>
        </authorList>
    </citation>
    <scope>NUCLEOTIDE SEQUENCE [LARGE SCALE GENOMIC DNA]</scope>
    <source>
        <strain evidence="3 4">CGMCC 1.12554</strain>
    </source>
</reference>
<organism evidence="3 4">
    <name type="scientific">Halorubrum rutilum</name>
    <dbReference type="NCBI Taxonomy" id="1364933"/>
    <lineage>
        <taxon>Archaea</taxon>
        <taxon>Methanobacteriati</taxon>
        <taxon>Methanobacteriota</taxon>
        <taxon>Stenosarchaea group</taxon>
        <taxon>Halobacteria</taxon>
        <taxon>Halobacteriales</taxon>
        <taxon>Haloferacaceae</taxon>
        <taxon>Halorubrum</taxon>
    </lineage>
</organism>
<dbReference type="EMBL" id="JBHTBL010000004">
    <property type="protein sequence ID" value="MFC7324105.1"/>
    <property type="molecule type" value="Genomic_DNA"/>
</dbReference>
<protein>
    <submittedName>
        <fullName evidence="3">VOC family protein</fullName>
    </submittedName>
</protein>
<proteinExistence type="predicted"/>
<sequence>MLPDTPGLHHVTGIVGDAEAAAGFYGDLLGLRLLRRTVNYEDVLQYHLYFGDATGTPGSVFTVFPDPHADATLVTGGAPAAAAEVAVVLVHGRGGTPEGLVRLADEFYRPGVTFLAPGAVRSNWFPARHDAPVAANEPALTSAVDCVAAACRVAGDVGIGPERVVLVGVSQGGSVAGEFLRRRPRRYGGAFVVSAALPGADLAGSEVVDPDTDDEGAASGPLAGTPVALDSSAGDPYVPVERVRATADAFERGGAAVDLRIDEGDGHGLSDATMARIGDRIAALVDGDGPESTPG</sequence>
<dbReference type="RefSeq" id="WP_256408495.1">
    <property type="nucleotide sequence ID" value="NZ_JANHDN010000003.1"/>
</dbReference>
<dbReference type="Proteomes" id="UP001596545">
    <property type="component" value="Unassembled WGS sequence"/>
</dbReference>
<dbReference type="Pfam" id="PF00903">
    <property type="entry name" value="Glyoxalase"/>
    <property type="match status" value="1"/>
</dbReference>
<dbReference type="InterPro" id="IPR004360">
    <property type="entry name" value="Glyas_Fos-R_dOase_dom"/>
</dbReference>
<dbReference type="InterPro" id="IPR052537">
    <property type="entry name" value="Extradiol_RC_dioxygenase"/>
</dbReference>
<dbReference type="InterPro" id="IPR037523">
    <property type="entry name" value="VOC_core"/>
</dbReference>
<keyword evidence="4" id="KW-1185">Reference proteome</keyword>
<feature type="domain" description="VOC" evidence="2">
    <location>
        <begin position="7"/>
        <end position="127"/>
    </location>
</feature>
<feature type="region of interest" description="Disordered" evidence="1">
    <location>
        <begin position="203"/>
        <end position="234"/>
    </location>
</feature>
<dbReference type="InterPro" id="IPR029058">
    <property type="entry name" value="AB_hydrolase_fold"/>
</dbReference>
<evidence type="ECO:0000256" key="1">
    <source>
        <dbReference type="SAM" id="MobiDB-lite"/>
    </source>
</evidence>
<dbReference type="SUPFAM" id="SSF53474">
    <property type="entry name" value="alpha/beta-Hydrolases"/>
    <property type="match status" value="1"/>
</dbReference>
<dbReference type="PANTHER" id="PTHR36110:SF2">
    <property type="entry name" value="RING-CLEAVING DIOXYGENASE MHQE-RELATED"/>
    <property type="match status" value="1"/>
</dbReference>
<dbReference type="PROSITE" id="PS51819">
    <property type="entry name" value="VOC"/>
    <property type="match status" value="1"/>
</dbReference>
<dbReference type="PANTHER" id="PTHR36110">
    <property type="entry name" value="RING-CLEAVING DIOXYGENASE MHQE-RELATED"/>
    <property type="match status" value="1"/>
</dbReference>
<comment type="caution">
    <text evidence="3">The sequence shown here is derived from an EMBL/GenBank/DDBJ whole genome shotgun (WGS) entry which is preliminary data.</text>
</comment>